<dbReference type="SUPFAM" id="SSF53067">
    <property type="entry name" value="Actin-like ATPase domain"/>
    <property type="match status" value="1"/>
</dbReference>
<dbReference type="Pfam" id="PF02685">
    <property type="entry name" value="Glucokinase"/>
    <property type="match status" value="1"/>
</dbReference>
<proteinExistence type="inferred from homology"/>
<dbReference type="RefSeq" id="WP_163298992.1">
    <property type="nucleotide sequence ID" value="NZ_JAAGRR010000093.1"/>
</dbReference>
<evidence type="ECO:0000256" key="2">
    <source>
        <dbReference type="ARBA" id="ARBA00022777"/>
    </source>
</evidence>
<dbReference type="PANTHER" id="PTHR47690:SF1">
    <property type="entry name" value="GLUCOKINASE"/>
    <property type="match status" value="1"/>
</dbReference>
<comment type="subcellular location">
    <subcellularLocation>
        <location evidence="3">Cytoplasm</location>
    </subcellularLocation>
</comment>
<evidence type="ECO:0000256" key="4">
    <source>
        <dbReference type="RuleBase" id="RU004046"/>
    </source>
</evidence>
<organism evidence="5 6">
    <name type="scientific">Dissulfurirhabdus thermomarina</name>
    <dbReference type="NCBI Taxonomy" id="1765737"/>
    <lineage>
        <taxon>Bacteria</taxon>
        <taxon>Deltaproteobacteria</taxon>
        <taxon>Dissulfurirhabdaceae</taxon>
        <taxon>Dissulfurirhabdus</taxon>
    </lineage>
</organism>
<dbReference type="AlphaFoldDB" id="A0A6N9TRX8"/>
<evidence type="ECO:0000313" key="5">
    <source>
        <dbReference type="EMBL" id="NDY42863.1"/>
    </source>
</evidence>
<keyword evidence="1 3" id="KW-0808">Transferase</keyword>
<feature type="binding site" evidence="3">
    <location>
        <begin position="6"/>
        <end position="11"/>
    </location>
    <ligand>
        <name>ATP</name>
        <dbReference type="ChEBI" id="CHEBI:30616"/>
    </ligand>
</feature>
<dbReference type="EC" id="2.7.1.2" evidence="3"/>
<sequence>MKVLAGDIGGTNARLAVVSEGRILFERWYPARDFPDFETVMGRFASEWGRPLPDLGCLAVAGAVQDNRVRATNLPWTIDGDELASRFGLSALRLANDFEAAAAGVLALAPEDLVQLGGGPPEPDRPKAVLGPGTGLGQAILVPCRGRYEVVPTEGGHADFAPPDAEAAGLLAALADRYGHVSVERVLSGPGLVETYRYFFRAAEEAGVPPLRDPAEISRAGMEGSDPTARRALDLFRRVLAAEAGNLALRCLAGGGVYLAGGIAPKILPVLREPAFRRAFEAKGRMAGLLARIPVFVVVHPAVGLVGAARLAAAGPEQAPARAETA</sequence>
<keyword evidence="3" id="KW-0963">Cytoplasm</keyword>
<evidence type="ECO:0000313" key="6">
    <source>
        <dbReference type="Proteomes" id="UP000469346"/>
    </source>
</evidence>
<dbReference type="GO" id="GO:0005536">
    <property type="term" value="F:D-glucose binding"/>
    <property type="evidence" value="ECO:0007669"/>
    <property type="project" value="InterPro"/>
</dbReference>
<keyword evidence="3" id="KW-0324">Glycolysis</keyword>
<dbReference type="NCBIfam" id="TIGR00749">
    <property type="entry name" value="glk"/>
    <property type="match status" value="1"/>
</dbReference>
<accession>A0A6N9TRX8</accession>
<keyword evidence="2 3" id="KW-0418">Kinase</keyword>
<dbReference type="InterPro" id="IPR043129">
    <property type="entry name" value="ATPase_NBD"/>
</dbReference>
<evidence type="ECO:0000256" key="1">
    <source>
        <dbReference type="ARBA" id="ARBA00022679"/>
    </source>
</evidence>
<reference evidence="5 6" key="1">
    <citation type="submission" date="2020-02" db="EMBL/GenBank/DDBJ databases">
        <title>Comparative genomics of sulfur disproportionating microorganisms.</title>
        <authorList>
            <person name="Ward L.M."/>
            <person name="Bertran E."/>
            <person name="Johnston D.T."/>
        </authorList>
    </citation>
    <scope>NUCLEOTIDE SEQUENCE [LARGE SCALE GENOMIC DNA]</scope>
    <source>
        <strain evidence="5 6">DSM 100025</strain>
    </source>
</reference>
<dbReference type="EMBL" id="JAAGRR010000093">
    <property type="protein sequence ID" value="NDY42863.1"/>
    <property type="molecule type" value="Genomic_DNA"/>
</dbReference>
<keyword evidence="6" id="KW-1185">Reference proteome</keyword>
<dbReference type="HAMAP" id="MF_00524">
    <property type="entry name" value="Glucokinase"/>
    <property type="match status" value="1"/>
</dbReference>
<dbReference type="Proteomes" id="UP000469346">
    <property type="component" value="Unassembled WGS sequence"/>
</dbReference>
<dbReference type="CDD" id="cd24008">
    <property type="entry name" value="ASKHA_NBD_GLK"/>
    <property type="match status" value="1"/>
</dbReference>
<dbReference type="GO" id="GO:0006096">
    <property type="term" value="P:glycolytic process"/>
    <property type="evidence" value="ECO:0007669"/>
    <property type="project" value="UniProtKB-UniRule"/>
</dbReference>
<dbReference type="InterPro" id="IPR003836">
    <property type="entry name" value="Glucokinase"/>
</dbReference>
<comment type="caution">
    <text evidence="5">The sequence shown here is derived from an EMBL/GenBank/DDBJ whole genome shotgun (WGS) entry which is preliminary data.</text>
</comment>
<dbReference type="PANTHER" id="PTHR47690">
    <property type="entry name" value="GLUCOKINASE"/>
    <property type="match status" value="1"/>
</dbReference>
<dbReference type="GO" id="GO:0005829">
    <property type="term" value="C:cytosol"/>
    <property type="evidence" value="ECO:0007669"/>
    <property type="project" value="TreeGrafter"/>
</dbReference>
<dbReference type="Gene3D" id="3.30.420.40">
    <property type="match status" value="1"/>
</dbReference>
<evidence type="ECO:0000256" key="3">
    <source>
        <dbReference type="HAMAP-Rule" id="MF_00524"/>
    </source>
</evidence>
<comment type="similarity">
    <text evidence="3 4">Belongs to the bacterial glucokinase family.</text>
</comment>
<keyword evidence="3" id="KW-0547">Nucleotide-binding</keyword>
<gene>
    <name evidence="3 5" type="primary">glk</name>
    <name evidence="5" type="ORF">G3N55_08405</name>
</gene>
<protein>
    <recommendedName>
        <fullName evidence="3">Glucokinase</fullName>
        <ecNumber evidence="3">2.7.1.2</ecNumber>
    </recommendedName>
    <alternativeName>
        <fullName evidence="3">Glucose kinase</fullName>
    </alternativeName>
</protein>
<name>A0A6N9TRX8_DISTH</name>
<comment type="catalytic activity">
    <reaction evidence="3">
        <text>D-glucose + ATP = D-glucose 6-phosphate + ADP + H(+)</text>
        <dbReference type="Rhea" id="RHEA:17825"/>
        <dbReference type="ChEBI" id="CHEBI:4167"/>
        <dbReference type="ChEBI" id="CHEBI:15378"/>
        <dbReference type="ChEBI" id="CHEBI:30616"/>
        <dbReference type="ChEBI" id="CHEBI:61548"/>
        <dbReference type="ChEBI" id="CHEBI:456216"/>
        <dbReference type="EC" id="2.7.1.2"/>
    </reaction>
</comment>
<dbReference type="GO" id="GO:0005524">
    <property type="term" value="F:ATP binding"/>
    <property type="evidence" value="ECO:0007669"/>
    <property type="project" value="UniProtKB-UniRule"/>
</dbReference>
<dbReference type="InterPro" id="IPR050201">
    <property type="entry name" value="Bacterial_glucokinase"/>
</dbReference>
<dbReference type="Gene3D" id="3.40.367.20">
    <property type="match status" value="1"/>
</dbReference>
<keyword evidence="3" id="KW-0067">ATP-binding</keyword>
<dbReference type="GO" id="GO:0004340">
    <property type="term" value="F:glucokinase activity"/>
    <property type="evidence" value="ECO:0007669"/>
    <property type="project" value="UniProtKB-UniRule"/>
</dbReference>